<proteinExistence type="predicted"/>
<protein>
    <submittedName>
        <fullName evidence="1">Uncharacterized protein</fullName>
    </submittedName>
</protein>
<sequence>MTQGLLSRIWTPCIYNTSRAHHTERGHTRPIIQNRRHLERNRVLCSKKNYLIKSYSDYSNILL</sequence>
<name>A0A0A9DXC1_ARUDO</name>
<organism evidence="1">
    <name type="scientific">Arundo donax</name>
    <name type="common">Giant reed</name>
    <name type="synonym">Donax arundinaceus</name>
    <dbReference type="NCBI Taxonomy" id="35708"/>
    <lineage>
        <taxon>Eukaryota</taxon>
        <taxon>Viridiplantae</taxon>
        <taxon>Streptophyta</taxon>
        <taxon>Embryophyta</taxon>
        <taxon>Tracheophyta</taxon>
        <taxon>Spermatophyta</taxon>
        <taxon>Magnoliopsida</taxon>
        <taxon>Liliopsida</taxon>
        <taxon>Poales</taxon>
        <taxon>Poaceae</taxon>
        <taxon>PACMAD clade</taxon>
        <taxon>Arundinoideae</taxon>
        <taxon>Arundineae</taxon>
        <taxon>Arundo</taxon>
    </lineage>
</organism>
<reference evidence="1" key="2">
    <citation type="journal article" date="2015" name="Data Brief">
        <title>Shoot transcriptome of the giant reed, Arundo donax.</title>
        <authorList>
            <person name="Barrero R.A."/>
            <person name="Guerrero F.D."/>
            <person name="Moolhuijzen P."/>
            <person name="Goolsby J.A."/>
            <person name="Tidwell J."/>
            <person name="Bellgard S.E."/>
            <person name="Bellgard M.I."/>
        </authorList>
    </citation>
    <scope>NUCLEOTIDE SEQUENCE</scope>
    <source>
        <tissue evidence="1">Shoot tissue taken approximately 20 cm above the soil surface</tissue>
    </source>
</reference>
<dbReference type="AlphaFoldDB" id="A0A0A9DXC1"/>
<accession>A0A0A9DXC1</accession>
<reference evidence="1" key="1">
    <citation type="submission" date="2014-09" db="EMBL/GenBank/DDBJ databases">
        <authorList>
            <person name="Magalhaes I.L.F."/>
            <person name="Oliveira U."/>
            <person name="Santos F.R."/>
            <person name="Vidigal T.H.D.A."/>
            <person name="Brescovit A.D."/>
            <person name="Santos A.J."/>
        </authorList>
    </citation>
    <scope>NUCLEOTIDE SEQUENCE</scope>
    <source>
        <tissue evidence="1">Shoot tissue taken approximately 20 cm above the soil surface</tissue>
    </source>
</reference>
<dbReference type="EMBL" id="GBRH01205454">
    <property type="protein sequence ID" value="JAD92441.1"/>
    <property type="molecule type" value="Transcribed_RNA"/>
</dbReference>
<evidence type="ECO:0000313" key="1">
    <source>
        <dbReference type="EMBL" id="JAD92441.1"/>
    </source>
</evidence>